<dbReference type="GO" id="GO:0015074">
    <property type="term" value="P:DNA integration"/>
    <property type="evidence" value="ECO:0007669"/>
    <property type="project" value="InterPro"/>
</dbReference>
<proteinExistence type="predicted"/>
<dbReference type="EMBL" id="BMAU01021359">
    <property type="protein sequence ID" value="GFY22130.1"/>
    <property type="molecule type" value="Genomic_DNA"/>
</dbReference>
<name>A0A8X6VTF9_TRICX</name>
<dbReference type="Proteomes" id="UP000887159">
    <property type="component" value="Unassembled WGS sequence"/>
</dbReference>
<dbReference type="Pfam" id="PF01498">
    <property type="entry name" value="HTH_Tnp_Tc3_2"/>
    <property type="match status" value="1"/>
</dbReference>
<accession>A0A8X6VTF9</accession>
<evidence type="ECO:0000313" key="3">
    <source>
        <dbReference type="Proteomes" id="UP000887159"/>
    </source>
</evidence>
<dbReference type="AlphaFoldDB" id="A0A8X6VTF9"/>
<gene>
    <name evidence="2" type="primary">AVEN_6233_1</name>
    <name evidence="2" type="ORF">TNCV_3297731</name>
</gene>
<feature type="domain" description="Transposase Tc1-like" evidence="1">
    <location>
        <begin position="4"/>
        <end position="53"/>
    </location>
</feature>
<evidence type="ECO:0000259" key="1">
    <source>
        <dbReference type="Pfam" id="PF01498"/>
    </source>
</evidence>
<comment type="caution">
    <text evidence="2">The sequence shown here is derived from an EMBL/GenBank/DDBJ whole genome shotgun (WGS) entry which is preliminary data.</text>
</comment>
<keyword evidence="3" id="KW-1185">Reference proteome</keyword>
<reference evidence="2" key="1">
    <citation type="submission" date="2020-08" db="EMBL/GenBank/DDBJ databases">
        <title>Multicomponent nature underlies the extraordinary mechanical properties of spider dragline silk.</title>
        <authorList>
            <person name="Kono N."/>
            <person name="Nakamura H."/>
            <person name="Mori M."/>
            <person name="Yoshida Y."/>
            <person name="Ohtoshi R."/>
            <person name="Malay A.D."/>
            <person name="Moran D.A.P."/>
            <person name="Tomita M."/>
            <person name="Numata K."/>
            <person name="Arakawa K."/>
        </authorList>
    </citation>
    <scope>NUCLEOTIDE SEQUENCE</scope>
</reference>
<dbReference type="InterPro" id="IPR036397">
    <property type="entry name" value="RNaseH_sf"/>
</dbReference>
<organism evidence="2 3">
    <name type="scientific">Trichonephila clavipes</name>
    <name type="common">Golden silk orbweaver</name>
    <name type="synonym">Nephila clavipes</name>
    <dbReference type="NCBI Taxonomy" id="2585209"/>
    <lineage>
        <taxon>Eukaryota</taxon>
        <taxon>Metazoa</taxon>
        <taxon>Ecdysozoa</taxon>
        <taxon>Arthropoda</taxon>
        <taxon>Chelicerata</taxon>
        <taxon>Arachnida</taxon>
        <taxon>Araneae</taxon>
        <taxon>Araneomorphae</taxon>
        <taxon>Entelegynae</taxon>
        <taxon>Araneoidea</taxon>
        <taxon>Nephilidae</taxon>
        <taxon>Trichonephila</taxon>
    </lineage>
</organism>
<sequence>MTLQCKSRFGKSVNPETVRNVLRKRKYHGRVPQRKPYISKTNRQARLAFAKMYGRQPTEYWENIICVDES</sequence>
<dbReference type="GO" id="GO:0006313">
    <property type="term" value="P:DNA transposition"/>
    <property type="evidence" value="ECO:0007669"/>
    <property type="project" value="InterPro"/>
</dbReference>
<dbReference type="GO" id="GO:0003677">
    <property type="term" value="F:DNA binding"/>
    <property type="evidence" value="ECO:0007669"/>
    <property type="project" value="InterPro"/>
</dbReference>
<dbReference type="Gene3D" id="3.30.420.10">
    <property type="entry name" value="Ribonuclease H-like superfamily/Ribonuclease H"/>
    <property type="match status" value="1"/>
</dbReference>
<dbReference type="InterPro" id="IPR002492">
    <property type="entry name" value="Transposase_Tc1-like"/>
</dbReference>
<protein>
    <submittedName>
        <fullName evidence="2">HTH_Tnp_Tc3_2 domain-containing protein</fullName>
    </submittedName>
</protein>
<evidence type="ECO:0000313" key="2">
    <source>
        <dbReference type="EMBL" id="GFY22130.1"/>
    </source>
</evidence>